<evidence type="ECO:0000313" key="1">
    <source>
        <dbReference type="EMBL" id="KAJ8639797.1"/>
    </source>
</evidence>
<keyword evidence="2" id="KW-1185">Reference proteome</keyword>
<dbReference type="Proteomes" id="UP001234297">
    <property type="component" value="Chromosome 5"/>
</dbReference>
<comment type="caution">
    <text evidence="1">The sequence shown here is derived from an EMBL/GenBank/DDBJ whole genome shotgun (WGS) entry which is preliminary data.</text>
</comment>
<gene>
    <name evidence="1" type="ORF">MRB53_016491</name>
</gene>
<protein>
    <submittedName>
        <fullName evidence="1">Uncharacterized protein</fullName>
    </submittedName>
</protein>
<name>A0ACC2M3N5_PERAE</name>
<sequence>MKASVLIYRRVSCIGYSSRFFSANFTAESETPKSGNVTWVSANSSGALDLKHLLQRCVEDKLVMEGKSFHALVVQLGLHVDTLISNILINMYSKCGVVESARLVFEEMPVRSVVSWNTMIGAYMTRGGEQEGLRLLVRMHREGVMMSEFTVSSVLCACAAKSAVGESKQLHAFALKTALDSNVYVGTALLDVYAKCSSIHDACRVFDMMPERSAVTWSSMVAGYVQNDLYDEALVLFHSTQKMGLERTQFTLSAALSACASLSATIEGTQVHGMLVKTGFDSNQFVATSLVDMYAKCGSIEEAYVVFMGAEEKTIVLWNAMIGGFAKHAHSAEVMLLFEKMQQVGLCPNEVTYISVLAACSHAGLVETGRCYFARMLDDWNVEPNVHHYSCMVDLLGRAGLIQEAWELIEEMPFDATASMWGSLLGSCRIHGNLELAELAAEHLFKMEPNNAGNHVLLSNVYAADKRWDEVMKARKLLKDSGAKKEMGKSWIEVRDRVHTFVVGEGNHPNIAEIYEKLDELEKEMKKLDYQAKIEYDLHDVGTIQKEELLRLHSEKLAAGSSSSEIRVGFTISRMDGVPVAIFGDGKAEDIHEVQGICKDTIMKAEKPKKKKKQVKKRSRKQYLGKKGCARSGRCLGYVVSIVGQPDRQSGSLRI</sequence>
<proteinExistence type="predicted"/>
<reference evidence="1 2" key="1">
    <citation type="journal article" date="2022" name="Hortic Res">
        <title>A haplotype resolved chromosomal level avocado genome allows analysis of novel avocado genes.</title>
        <authorList>
            <person name="Nath O."/>
            <person name="Fletcher S.J."/>
            <person name="Hayward A."/>
            <person name="Shaw L.M."/>
            <person name="Masouleh A.K."/>
            <person name="Furtado A."/>
            <person name="Henry R.J."/>
            <person name="Mitter N."/>
        </authorList>
    </citation>
    <scope>NUCLEOTIDE SEQUENCE [LARGE SCALE GENOMIC DNA]</scope>
    <source>
        <strain evidence="2">cv. Hass</strain>
    </source>
</reference>
<dbReference type="EMBL" id="CM056813">
    <property type="protein sequence ID" value="KAJ8639797.1"/>
    <property type="molecule type" value="Genomic_DNA"/>
</dbReference>
<organism evidence="1 2">
    <name type="scientific">Persea americana</name>
    <name type="common">Avocado</name>
    <dbReference type="NCBI Taxonomy" id="3435"/>
    <lineage>
        <taxon>Eukaryota</taxon>
        <taxon>Viridiplantae</taxon>
        <taxon>Streptophyta</taxon>
        <taxon>Embryophyta</taxon>
        <taxon>Tracheophyta</taxon>
        <taxon>Spermatophyta</taxon>
        <taxon>Magnoliopsida</taxon>
        <taxon>Magnoliidae</taxon>
        <taxon>Laurales</taxon>
        <taxon>Lauraceae</taxon>
        <taxon>Persea</taxon>
    </lineage>
</organism>
<evidence type="ECO:0000313" key="2">
    <source>
        <dbReference type="Proteomes" id="UP001234297"/>
    </source>
</evidence>
<accession>A0ACC2M3N5</accession>